<dbReference type="Gene3D" id="3.40.50.1240">
    <property type="entry name" value="Phosphoglycerate mutase-like"/>
    <property type="match status" value="1"/>
</dbReference>
<dbReference type="InterPro" id="IPR001345">
    <property type="entry name" value="PG/BPGM_mutase_AS"/>
</dbReference>
<dbReference type="InterPro" id="IPR013078">
    <property type="entry name" value="His_Pase_superF_clade-1"/>
</dbReference>
<dbReference type="AlphaFoldDB" id="A0A967F164"/>
<evidence type="ECO:0000313" key="3">
    <source>
        <dbReference type="EMBL" id="NIA71102.1"/>
    </source>
</evidence>
<proteinExistence type="predicted"/>
<sequence>MIYLVRHGQTVWNSIGRLQGQKDSPLTARGVAQAGAMGSLLAETLRRENAAPPKIVSSPLGRAWQTAAIVADRLGIDPAAITLEPRIAEISFGDWEARSEAQLAELFPETWAARQADKWNYITPGGESYALVATRLKSWMAELEDGAPLVAVSHGLAGRILRGLYLKATPEEVFAMDEPQDGFFRLAQGVVTRFDVETEDA</sequence>
<feature type="binding site" evidence="2">
    <location>
        <begin position="6"/>
        <end position="13"/>
    </location>
    <ligand>
        <name>substrate</name>
    </ligand>
</feature>
<feature type="active site" description="Tele-phosphohistidine intermediate" evidence="1">
    <location>
        <position position="7"/>
    </location>
</feature>
<accession>A0A967F164</accession>
<dbReference type="PANTHER" id="PTHR48100:SF59">
    <property type="entry name" value="ADENOSYLCOBALAMIN_ALPHA-RIBAZOLE PHOSPHATASE"/>
    <property type="match status" value="1"/>
</dbReference>
<feature type="active site" description="Proton donor/acceptor" evidence="1">
    <location>
        <position position="89"/>
    </location>
</feature>
<gene>
    <name evidence="3" type="ORF">HBA54_21110</name>
</gene>
<dbReference type="GO" id="GO:0016791">
    <property type="term" value="F:phosphatase activity"/>
    <property type="evidence" value="ECO:0007669"/>
    <property type="project" value="TreeGrafter"/>
</dbReference>
<dbReference type="GO" id="GO:0005737">
    <property type="term" value="C:cytoplasm"/>
    <property type="evidence" value="ECO:0007669"/>
    <property type="project" value="TreeGrafter"/>
</dbReference>
<evidence type="ECO:0000256" key="2">
    <source>
        <dbReference type="PIRSR" id="PIRSR613078-2"/>
    </source>
</evidence>
<comment type="caution">
    <text evidence="3">The sequence shown here is derived from an EMBL/GenBank/DDBJ whole genome shotgun (WGS) entry which is preliminary data.</text>
</comment>
<dbReference type="PIRSF" id="PIRSF000709">
    <property type="entry name" value="6PFK_2-Ptase"/>
    <property type="match status" value="1"/>
</dbReference>
<name>A0A967F164_9PROT</name>
<dbReference type="InterPro" id="IPR050275">
    <property type="entry name" value="PGM_Phosphatase"/>
</dbReference>
<reference evidence="3" key="1">
    <citation type="submission" date="2020-03" db="EMBL/GenBank/DDBJ databases">
        <title>Genome of Pelagibius litoralis DSM 21314T.</title>
        <authorList>
            <person name="Wang G."/>
        </authorList>
    </citation>
    <scope>NUCLEOTIDE SEQUENCE</scope>
    <source>
        <strain evidence="3">DSM 21314</strain>
    </source>
</reference>
<protein>
    <submittedName>
        <fullName evidence="3">Histidine phosphatase family protein</fullName>
    </submittedName>
</protein>
<dbReference type="RefSeq" id="WP_167228374.1">
    <property type="nucleotide sequence ID" value="NZ_JAAQPH010000018.1"/>
</dbReference>
<organism evidence="3 4">
    <name type="scientific">Pelagibius litoralis</name>
    <dbReference type="NCBI Taxonomy" id="374515"/>
    <lineage>
        <taxon>Bacteria</taxon>
        <taxon>Pseudomonadati</taxon>
        <taxon>Pseudomonadota</taxon>
        <taxon>Alphaproteobacteria</taxon>
        <taxon>Rhodospirillales</taxon>
        <taxon>Rhodovibrionaceae</taxon>
        <taxon>Pelagibius</taxon>
    </lineage>
</organism>
<dbReference type="PROSITE" id="PS00175">
    <property type="entry name" value="PG_MUTASE"/>
    <property type="match status" value="1"/>
</dbReference>
<dbReference type="SMART" id="SM00855">
    <property type="entry name" value="PGAM"/>
    <property type="match status" value="1"/>
</dbReference>
<dbReference type="SUPFAM" id="SSF53254">
    <property type="entry name" value="Phosphoglycerate mutase-like"/>
    <property type="match status" value="1"/>
</dbReference>
<dbReference type="InterPro" id="IPR029033">
    <property type="entry name" value="His_PPase_superfam"/>
</dbReference>
<dbReference type="EMBL" id="JAAQPH010000018">
    <property type="protein sequence ID" value="NIA71102.1"/>
    <property type="molecule type" value="Genomic_DNA"/>
</dbReference>
<feature type="binding site" evidence="2">
    <location>
        <position position="62"/>
    </location>
    <ligand>
        <name>substrate</name>
    </ligand>
</feature>
<dbReference type="CDD" id="cd07067">
    <property type="entry name" value="HP_PGM_like"/>
    <property type="match status" value="1"/>
</dbReference>
<dbReference type="PANTHER" id="PTHR48100">
    <property type="entry name" value="BROAD-SPECIFICITY PHOSPHATASE YOR283W-RELATED"/>
    <property type="match status" value="1"/>
</dbReference>
<evidence type="ECO:0000256" key="1">
    <source>
        <dbReference type="PIRSR" id="PIRSR613078-1"/>
    </source>
</evidence>
<dbReference type="Proteomes" id="UP000761264">
    <property type="component" value="Unassembled WGS sequence"/>
</dbReference>
<keyword evidence="4" id="KW-1185">Reference proteome</keyword>
<dbReference type="Pfam" id="PF00300">
    <property type="entry name" value="His_Phos_1"/>
    <property type="match status" value="1"/>
</dbReference>
<evidence type="ECO:0000313" key="4">
    <source>
        <dbReference type="Proteomes" id="UP000761264"/>
    </source>
</evidence>